<dbReference type="Proteomes" id="UP001174677">
    <property type="component" value="Chromosome 5"/>
</dbReference>
<evidence type="ECO:0000256" key="2">
    <source>
        <dbReference type="SAM" id="Phobius"/>
    </source>
</evidence>
<accession>A0ABQ9MJQ7</accession>
<evidence type="ECO:0000313" key="3">
    <source>
        <dbReference type="EMBL" id="KAJ9180541.1"/>
    </source>
</evidence>
<name>A0ABQ9MJQ7_HEVBR</name>
<proteinExistence type="predicted"/>
<gene>
    <name evidence="3" type="ORF">P3X46_008769</name>
</gene>
<feature type="region of interest" description="Disordered" evidence="1">
    <location>
        <begin position="1"/>
        <end position="20"/>
    </location>
</feature>
<protein>
    <submittedName>
        <fullName evidence="3">Uncharacterized protein</fullName>
    </submittedName>
</protein>
<organism evidence="3 4">
    <name type="scientific">Hevea brasiliensis</name>
    <name type="common">Para rubber tree</name>
    <name type="synonym">Siphonia brasiliensis</name>
    <dbReference type="NCBI Taxonomy" id="3981"/>
    <lineage>
        <taxon>Eukaryota</taxon>
        <taxon>Viridiplantae</taxon>
        <taxon>Streptophyta</taxon>
        <taxon>Embryophyta</taxon>
        <taxon>Tracheophyta</taxon>
        <taxon>Spermatophyta</taxon>
        <taxon>Magnoliopsida</taxon>
        <taxon>eudicotyledons</taxon>
        <taxon>Gunneridae</taxon>
        <taxon>Pentapetalae</taxon>
        <taxon>rosids</taxon>
        <taxon>fabids</taxon>
        <taxon>Malpighiales</taxon>
        <taxon>Euphorbiaceae</taxon>
        <taxon>Crotonoideae</taxon>
        <taxon>Micrandreae</taxon>
        <taxon>Hevea</taxon>
    </lineage>
</organism>
<keyword evidence="2" id="KW-1133">Transmembrane helix</keyword>
<reference evidence="3" key="1">
    <citation type="journal article" date="2023" name="Plant Biotechnol. J.">
        <title>Chromosome-level wild Hevea brasiliensis genome provides new tools for genomic-assisted breeding and valuable loci to elevate rubber yield.</title>
        <authorList>
            <person name="Cheng H."/>
            <person name="Song X."/>
            <person name="Hu Y."/>
            <person name="Wu T."/>
            <person name="Yang Q."/>
            <person name="An Z."/>
            <person name="Feng S."/>
            <person name="Deng Z."/>
            <person name="Wu W."/>
            <person name="Zeng X."/>
            <person name="Tu M."/>
            <person name="Wang X."/>
            <person name="Huang H."/>
        </authorList>
    </citation>
    <scope>NUCLEOTIDE SEQUENCE</scope>
    <source>
        <strain evidence="3">MT/VB/25A 57/8</strain>
    </source>
</reference>
<evidence type="ECO:0000313" key="4">
    <source>
        <dbReference type="Proteomes" id="UP001174677"/>
    </source>
</evidence>
<keyword evidence="2" id="KW-0812">Transmembrane</keyword>
<feature type="transmembrane region" description="Helical" evidence="2">
    <location>
        <begin position="41"/>
        <end position="62"/>
    </location>
</feature>
<sequence>MANNNASEQPSASLALTPNNHPQKDELLVSGDRNFAIHGEIMLLVLLLLFAFFLLFLAYLLFKRRSKYDSPKLSQSELVYPMNTPATMFKIQFKDGTNLMPVTKLPL</sequence>
<keyword evidence="4" id="KW-1185">Reference proteome</keyword>
<comment type="caution">
    <text evidence="3">The sequence shown here is derived from an EMBL/GenBank/DDBJ whole genome shotgun (WGS) entry which is preliminary data.</text>
</comment>
<keyword evidence="2" id="KW-0472">Membrane</keyword>
<evidence type="ECO:0000256" key="1">
    <source>
        <dbReference type="SAM" id="MobiDB-lite"/>
    </source>
</evidence>
<dbReference type="EMBL" id="JARPOI010000005">
    <property type="protein sequence ID" value="KAJ9180541.1"/>
    <property type="molecule type" value="Genomic_DNA"/>
</dbReference>